<evidence type="ECO:0000313" key="11">
    <source>
        <dbReference type="Proteomes" id="UP001164472"/>
    </source>
</evidence>
<reference evidence="10" key="1">
    <citation type="submission" date="2022-07" db="EMBL/GenBank/DDBJ databases">
        <title>Alkalimarinus sp. nov., isolated from gut of a Alitta virens.</title>
        <authorList>
            <person name="Yang A.I."/>
            <person name="Shin N.-R."/>
        </authorList>
    </citation>
    <scope>NUCLEOTIDE SEQUENCE</scope>
    <source>
        <strain evidence="10">FA028</strain>
    </source>
</reference>
<dbReference type="InterPro" id="IPR029063">
    <property type="entry name" value="SAM-dependent_MTases_sf"/>
</dbReference>
<dbReference type="PANTHER" id="PTHR10259:SF11">
    <property type="entry name" value="THIOPURINE S-METHYLTRANSFERASE"/>
    <property type="match status" value="1"/>
</dbReference>
<evidence type="ECO:0000256" key="6">
    <source>
        <dbReference type="ARBA" id="ARBA00022603"/>
    </source>
</evidence>
<dbReference type="NCBIfam" id="NF009732">
    <property type="entry name" value="PRK13255.1"/>
    <property type="match status" value="1"/>
</dbReference>
<feature type="binding site" evidence="9">
    <location>
        <position position="66"/>
    </location>
    <ligand>
        <name>S-adenosyl-L-methionine</name>
        <dbReference type="ChEBI" id="CHEBI:59789"/>
    </ligand>
</feature>
<evidence type="ECO:0000256" key="9">
    <source>
        <dbReference type="HAMAP-Rule" id="MF_00812"/>
    </source>
</evidence>
<feature type="binding site" evidence="9">
    <location>
        <position position="10"/>
    </location>
    <ligand>
        <name>S-adenosyl-L-methionine</name>
        <dbReference type="ChEBI" id="CHEBI:59789"/>
    </ligand>
</feature>
<dbReference type="InterPro" id="IPR025835">
    <property type="entry name" value="Thiopurine_S-MeTrfase"/>
</dbReference>
<feature type="binding site" evidence="9">
    <location>
        <position position="45"/>
    </location>
    <ligand>
        <name>S-adenosyl-L-methionine</name>
        <dbReference type="ChEBI" id="CHEBI:59789"/>
    </ligand>
</feature>
<evidence type="ECO:0000313" key="10">
    <source>
        <dbReference type="EMBL" id="UZW73757.1"/>
    </source>
</evidence>
<comment type="similarity">
    <text evidence="3 9">Belongs to the class I-like SAM-binding methyltransferase superfamily. TPMT family.</text>
</comment>
<evidence type="ECO:0000256" key="4">
    <source>
        <dbReference type="ARBA" id="ARBA00011905"/>
    </source>
</evidence>
<proteinExistence type="inferred from homology"/>
<dbReference type="PANTHER" id="PTHR10259">
    <property type="entry name" value="THIOPURINE S-METHYLTRANSFERASE"/>
    <property type="match status" value="1"/>
</dbReference>
<dbReference type="FunFam" id="3.40.50.150:FF:000101">
    <property type="entry name" value="Thiopurine S-methyltransferase"/>
    <property type="match status" value="1"/>
</dbReference>
<dbReference type="NCBIfam" id="TIGR03840">
    <property type="entry name" value="TMPT_Se_Te"/>
    <property type="match status" value="1"/>
</dbReference>
<keyword evidence="7 9" id="KW-0808">Transferase</keyword>
<keyword evidence="8 9" id="KW-0949">S-adenosyl-L-methionine</keyword>
<organism evidence="10 11">
    <name type="scientific">Alkalimarinus sediminis</name>
    <dbReference type="NCBI Taxonomy" id="1632866"/>
    <lineage>
        <taxon>Bacteria</taxon>
        <taxon>Pseudomonadati</taxon>
        <taxon>Pseudomonadota</taxon>
        <taxon>Gammaproteobacteria</taxon>
        <taxon>Alteromonadales</taxon>
        <taxon>Alteromonadaceae</taxon>
        <taxon>Alkalimarinus</taxon>
    </lineage>
</organism>
<dbReference type="Gene3D" id="3.40.50.150">
    <property type="entry name" value="Vaccinia Virus protein VP39"/>
    <property type="match status" value="1"/>
</dbReference>
<sequence length="211" mass="23370">MDASFWHQRWELGEIAFHEGEANSLLVKHFGLLNLAKGSRVFVPLCGKTQDIPWLLTQGYEVVGVELSEIAVKELFASLGIVPAISNVGSLIHYQGRNIDIFVGDIFDVTTGLIQPVDAIYDRAALVALPEDMRNQYTAHLINITMAAPQLIICFEYDQSVMPGPPFSVNAEEVMRHYESAYSWSLVESREVAGGLKGKADASEMVWVLTN</sequence>
<protein>
    <recommendedName>
        <fullName evidence="4 9">Thiopurine S-methyltransferase</fullName>
        <ecNumber evidence="4 9">2.1.1.67</ecNumber>
    </recommendedName>
    <alternativeName>
        <fullName evidence="9">Thiopurine methyltransferase</fullName>
    </alternativeName>
</protein>
<dbReference type="KEGG" id="asem:NNL22_11985"/>
<dbReference type="AlphaFoldDB" id="A0A9E8HGF6"/>
<evidence type="ECO:0000256" key="2">
    <source>
        <dbReference type="ARBA" id="ARBA00004496"/>
    </source>
</evidence>
<comment type="subcellular location">
    <subcellularLocation>
        <location evidence="2 9">Cytoplasm</location>
    </subcellularLocation>
</comment>
<evidence type="ECO:0000256" key="3">
    <source>
        <dbReference type="ARBA" id="ARBA00008145"/>
    </source>
</evidence>
<name>A0A9E8HGF6_9ALTE</name>
<dbReference type="PIRSF" id="PIRSF023956">
    <property type="entry name" value="Thiopurine_S-methyltransferase"/>
    <property type="match status" value="1"/>
</dbReference>
<dbReference type="EC" id="2.1.1.67" evidence="4 9"/>
<dbReference type="Pfam" id="PF05724">
    <property type="entry name" value="TPMT"/>
    <property type="match status" value="1"/>
</dbReference>
<dbReference type="InterPro" id="IPR022474">
    <property type="entry name" value="Thiopur_S-MeTfrase_Se/Te_detox"/>
</dbReference>
<dbReference type="CDD" id="cd02440">
    <property type="entry name" value="AdoMet_MTases"/>
    <property type="match status" value="1"/>
</dbReference>
<evidence type="ECO:0000256" key="1">
    <source>
        <dbReference type="ARBA" id="ARBA00000903"/>
    </source>
</evidence>
<dbReference type="InterPro" id="IPR008854">
    <property type="entry name" value="TPMT"/>
</dbReference>
<keyword evidence="11" id="KW-1185">Reference proteome</keyword>
<evidence type="ECO:0000256" key="5">
    <source>
        <dbReference type="ARBA" id="ARBA00022490"/>
    </source>
</evidence>
<dbReference type="EMBL" id="CP101527">
    <property type="protein sequence ID" value="UZW73757.1"/>
    <property type="molecule type" value="Genomic_DNA"/>
</dbReference>
<evidence type="ECO:0000256" key="7">
    <source>
        <dbReference type="ARBA" id="ARBA00022679"/>
    </source>
</evidence>
<dbReference type="GO" id="GO:0032259">
    <property type="term" value="P:methylation"/>
    <property type="evidence" value="ECO:0007669"/>
    <property type="project" value="UniProtKB-KW"/>
</dbReference>
<dbReference type="Proteomes" id="UP001164472">
    <property type="component" value="Chromosome"/>
</dbReference>
<dbReference type="PROSITE" id="PS51585">
    <property type="entry name" value="SAM_MT_TPMT"/>
    <property type="match status" value="1"/>
</dbReference>
<feature type="binding site" evidence="9">
    <location>
        <position position="123"/>
    </location>
    <ligand>
        <name>S-adenosyl-L-methionine</name>
        <dbReference type="ChEBI" id="CHEBI:59789"/>
    </ligand>
</feature>
<keyword evidence="6 9" id="KW-0489">Methyltransferase</keyword>
<evidence type="ECO:0000256" key="8">
    <source>
        <dbReference type="ARBA" id="ARBA00022691"/>
    </source>
</evidence>
<gene>
    <name evidence="10" type="primary">tmpT</name>
    <name evidence="9" type="synonym">tpm</name>
    <name evidence="10" type="ORF">NNL22_11985</name>
</gene>
<dbReference type="RefSeq" id="WP_251809898.1">
    <property type="nucleotide sequence ID" value="NZ_CP101527.1"/>
</dbReference>
<dbReference type="GO" id="GO:0010038">
    <property type="term" value="P:response to metal ion"/>
    <property type="evidence" value="ECO:0007669"/>
    <property type="project" value="InterPro"/>
</dbReference>
<dbReference type="GO" id="GO:0008119">
    <property type="term" value="F:thiopurine S-methyltransferase activity"/>
    <property type="evidence" value="ECO:0007669"/>
    <property type="project" value="UniProtKB-UniRule"/>
</dbReference>
<keyword evidence="5 9" id="KW-0963">Cytoplasm</keyword>
<accession>A0A9E8HGF6</accession>
<dbReference type="SUPFAM" id="SSF53335">
    <property type="entry name" value="S-adenosyl-L-methionine-dependent methyltransferases"/>
    <property type="match status" value="1"/>
</dbReference>
<comment type="catalytic activity">
    <reaction evidence="1 9">
        <text>S-adenosyl-L-methionine + a thiopurine = S-adenosyl-L-homocysteine + a thiopurine S-methylether.</text>
        <dbReference type="EC" id="2.1.1.67"/>
    </reaction>
</comment>
<dbReference type="GO" id="GO:0005737">
    <property type="term" value="C:cytoplasm"/>
    <property type="evidence" value="ECO:0007669"/>
    <property type="project" value="UniProtKB-SubCell"/>
</dbReference>
<dbReference type="HAMAP" id="MF_00812">
    <property type="entry name" value="Thiopur_methtran"/>
    <property type="match status" value="1"/>
</dbReference>